<dbReference type="Pfam" id="PF01042">
    <property type="entry name" value="Ribonuc_L-PSP"/>
    <property type="match status" value="1"/>
</dbReference>
<accession>A0ABU3P3P5</accession>
<keyword evidence="3" id="KW-1185">Reference proteome</keyword>
<dbReference type="InterPro" id="IPR006175">
    <property type="entry name" value="YjgF/YER057c/UK114"/>
</dbReference>
<gene>
    <name evidence="2" type="ORF">Q4T40_20680</name>
</gene>
<protein>
    <submittedName>
        <fullName evidence="2">RidA family protein</fullName>
    </submittedName>
</protein>
<evidence type="ECO:0000313" key="2">
    <source>
        <dbReference type="EMBL" id="MDT8903650.1"/>
    </source>
</evidence>
<dbReference type="PANTHER" id="PTHR11803:SF39">
    <property type="entry name" value="2-IMINOBUTANOATE_2-IMINOPROPANOATE DEAMINASE"/>
    <property type="match status" value="1"/>
</dbReference>
<dbReference type="SUPFAM" id="SSF55298">
    <property type="entry name" value="YjgF-like"/>
    <property type="match status" value="1"/>
</dbReference>
<dbReference type="NCBIfam" id="TIGR00004">
    <property type="entry name" value="Rid family detoxifying hydrolase"/>
    <property type="match status" value="1"/>
</dbReference>
<name>A0ABU3P3P5_9FIRM</name>
<comment type="caution">
    <text evidence="2">The sequence shown here is derived from an EMBL/GenBank/DDBJ whole genome shotgun (WGS) entry which is preliminary data.</text>
</comment>
<dbReference type="Proteomes" id="UP001254848">
    <property type="component" value="Unassembled WGS sequence"/>
</dbReference>
<evidence type="ECO:0000256" key="1">
    <source>
        <dbReference type="ARBA" id="ARBA00010552"/>
    </source>
</evidence>
<sequence>MKTIVATDQAPQAIGPYSQAVKANGFLFLSGQVPLDPVTGQLVYGGVAMQTRQSLSNLQAVLAKEGLTLANVVKTTVFLQDMNDFAEMNKVYAEFFPSEPPARSTVQVARLPKDALVEIEAVAAY</sequence>
<reference evidence="2 3" key="1">
    <citation type="submission" date="2023-07" db="EMBL/GenBank/DDBJ databases">
        <title>The novel representative of Negativicutes class, Anaeroselena agilis gen. nov. sp. nov.</title>
        <authorList>
            <person name="Prokofeva M.I."/>
            <person name="Elcheninov A.G."/>
            <person name="Klyukina A."/>
            <person name="Kublanov I.V."/>
            <person name="Frolov E.N."/>
            <person name="Podosokorskaya O.A."/>
        </authorList>
    </citation>
    <scope>NUCLEOTIDE SEQUENCE [LARGE SCALE GENOMIC DNA]</scope>
    <source>
        <strain evidence="2 3">4137-cl</strain>
    </source>
</reference>
<dbReference type="Gene3D" id="3.30.1330.40">
    <property type="entry name" value="RutC-like"/>
    <property type="match status" value="1"/>
</dbReference>
<dbReference type="PANTHER" id="PTHR11803">
    <property type="entry name" value="2-IMINOBUTANOATE/2-IMINOPROPANOATE DEAMINASE RIDA"/>
    <property type="match status" value="1"/>
</dbReference>
<proteinExistence type="inferred from homology"/>
<dbReference type="CDD" id="cd00448">
    <property type="entry name" value="YjgF_YER057c_UK114_family"/>
    <property type="match status" value="1"/>
</dbReference>
<organism evidence="2 3">
    <name type="scientific">Anaeroselena agilis</name>
    <dbReference type="NCBI Taxonomy" id="3063788"/>
    <lineage>
        <taxon>Bacteria</taxon>
        <taxon>Bacillati</taxon>
        <taxon>Bacillota</taxon>
        <taxon>Negativicutes</taxon>
        <taxon>Acetonemataceae</taxon>
        <taxon>Anaeroselena</taxon>
    </lineage>
</organism>
<comment type="similarity">
    <text evidence="1">Belongs to the RutC family.</text>
</comment>
<dbReference type="EMBL" id="JAUOZS010000001">
    <property type="protein sequence ID" value="MDT8903650.1"/>
    <property type="molecule type" value="Genomic_DNA"/>
</dbReference>
<dbReference type="InterPro" id="IPR019897">
    <property type="entry name" value="RidA_CS"/>
</dbReference>
<dbReference type="InterPro" id="IPR035959">
    <property type="entry name" value="RutC-like_sf"/>
</dbReference>
<dbReference type="InterPro" id="IPR006056">
    <property type="entry name" value="RidA"/>
</dbReference>
<dbReference type="PROSITE" id="PS01094">
    <property type="entry name" value="UPF0076"/>
    <property type="match status" value="1"/>
</dbReference>
<dbReference type="RefSeq" id="WP_413782523.1">
    <property type="nucleotide sequence ID" value="NZ_JAUOZS010000001.1"/>
</dbReference>
<evidence type="ECO:0000313" key="3">
    <source>
        <dbReference type="Proteomes" id="UP001254848"/>
    </source>
</evidence>